<keyword evidence="1" id="KW-0812">Transmembrane</keyword>
<protein>
    <submittedName>
        <fullName evidence="2">Uncharacterized protein</fullName>
    </submittedName>
</protein>
<comment type="caution">
    <text evidence="2">The sequence shown here is derived from an EMBL/GenBank/DDBJ whole genome shotgun (WGS) entry which is preliminary data.</text>
</comment>
<gene>
    <name evidence="2" type="ORF">CTB96_06545</name>
</gene>
<keyword evidence="1" id="KW-1133">Transmembrane helix</keyword>
<proteinExistence type="predicted"/>
<dbReference type="Proteomes" id="UP000246722">
    <property type="component" value="Unassembled WGS sequence"/>
</dbReference>
<dbReference type="AlphaFoldDB" id="A0A317ZTZ6"/>
<feature type="transmembrane region" description="Helical" evidence="1">
    <location>
        <begin position="26"/>
        <end position="55"/>
    </location>
</feature>
<keyword evidence="3" id="KW-1185">Reference proteome</keyword>
<sequence length="95" mass="9687">MEGNRLLALGAPQADWTKAPGRVVGFWLTLLGVVVVVIFPLPGLVVGAVGFAFTLQARRVIPAGATGSGLTLVSLVLTGATAVLIAVQVVLALLR</sequence>
<dbReference type="EMBL" id="QHLY01000007">
    <property type="protein sequence ID" value="PXA70727.1"/>
    <property type="molecule type" value="Genomic_DNA"/>
</dbReference>
<name>A0A317ZTZ6_9MICO</name>
<accession>A0A317ZTZ6</accession>
<feature type="transmembrane region" description="Helical" evidence="1">
    <location>
        <begin position="67"/>
        <end position="94"/>
    </location>
</feature>
<organism evidence="2 3">
    <name type="scientific">Cryobacterium arcticum</name>
    <dbReference type="NCBI Taxonomy" id="670052"/>
    <lineage>
        <taxon>Bacteria</taxon>
        <taxon>Bacillati</taxon>
        <taxon>Actinomycetota</taxon>
        <taxon>Actinomycetes</taxon>
        <taxon>Micrococcales</taxon>
        <taxon>Microbacteriaceae</taxon>
        <taxon>Cryobacterium</taxon>
    </lineage>
</organism>
<reference evidence="2 3" key="1">
    <citation type="submission" date="2018-05" db="EMBL/GenBank/DDBJ databases">
        <title>Genetic diversity of glacier-inhabiting Cryobacterium bacteria in China and description of Cryobacterium mengkeensis sp. nov. and Arthrobacter glacialis sp. nov.</title>
        <authorList>
            <person name="Liu Q."/>
            <person name="Xin Y.-H."/>
        </authorList>
    </citation>
    <scope>NUCLEOTIDE SEQUENCE [LARGE SCALE GENOMIC DNA]</scope>
    <source>
        <strain evidence="2 3">SK-1</strain>
    </source>
</reference>
<keyword evidence="1" id="KW-0472">Membrane</keyword>
<evidence type="ECO:0000256" key="1">
    <source>
        <dbReference type="SAM" id="Phobius"/>
    </source>
</evidence>
<evidence type="ECO:0000313" key="2">
    <source>
        <dbReference type="EMBL" id="PXA70727.1"/>
    </source>
</evidence>
<evidence type="ECO:0000313" key="3">
    <source>
        <dbReference type="Proteomes" id="UP000246722"/>
    </source>
</evidence>